<evidence type="ECO:0000313" key="2">
    <source>
        <dbReference type="Proteomes" id="UP001168883"/>
    </source>
</evidence>
<accession>A0ABT8V9B0</accession>
<comment type="caution">
    <text evidence="1">The sequence shown here is derived from an EMBL/GenBank/DDBJ whole genome shotgun (WGS) entry which is preliminary data.</text>
</comment>
<dbReference type="RefSeq" id="WP_302877910.1">
    <property type="nucleotide sequence ID" value="NZ_JAUMKJ010000008.1"/>
</dbReference>
<organism evidence="1 2">
    <name type="scientific">Paenibacillus ehimensis</name>
    <dbReference type="NCBI Taxonomy" id="79264"/>
    <lineage>
        <taxon>Bacteria</taxon>
        <taxon>Bacillati</taxon>
        <taxon>Bacillota</taxon>
        <taxon>Bacilli</taxon>
        <taxon>Bacillales</taxon>
        <taxon>Paenibacillaceae</taxon>
        <taxon>Paenibacillus</taxon>
    </lineage>
</organism>
<evidence type="ECO:0000313" key="1">
    <source>
        <dbReference type="EMBL" id="MDO3676925.1"/>
    </source>
</evidence>
<dbReference type="EMBL" id="JAUMKJ010000008">
    <property type="protein sequence ID" value="MDO3676925.1"/>
    <property type="molecule type" value="Genomic_DNA"/>
</dbReference>
<dbReference type="Proteomes" id="UP001168883">
    <property type="component" value="Unassembled WGS sequence"/>
</dbReference>
<proteinExistence type="predicted"/>
<dbReference type="InterPro" id="IPR035944">
    <property type="entry name" value="YfbM-like_sf"/>
</dbReference>
<gene>
    <name evidence="1" type="ORF">Q3C12_07910</name>
</gene>
<dbReference type="Pfam" id="PF08974">
    <property type="entry name" value="DUF1877"/>
    <property type="match status" value="1"/>
</dbReference>
<dbReference type="SUPFAM" id="SSF111069">
    <property type="entry name" value="Hypothetical protein yfbM"/>
    <property type="match status" value="1"/>
</dbReference>
<name>A0ABT8V9B0_9BACL</name>
<keyword evidence="2" id="KW-1185">Reference proteome</keyword>
<dbReference type="Gene3D" id="3.40.1760.10">
    <property type="entry name" value="YfbM-like super family"/>
    <property type="match status" value="1"/>
</dbReference>
<protein>
    <submittedName>
        <fullName evidence="1">YfbM family protein</fullName>
    </submittedName>
</protein>
<reference evidence="1" key="1">
    <citation type="submission" date="2023-07" db="EMBL/GenBank/DDBJ databases">
        <authorList>
            <person name="Aktuganov G."/>
            <person name="Boyko T."/>
            <person name="Delegan Y."/>
            <person name="Galimzianova N."/>
            <person name="Gilvanova E."/>
            <person name="Korobov V."/>
            <person name="Kuzmina L."/>
            <person name="Melentiev A."/>
            <person name="Milman P."/>
            <person name="Ryabova A."/>
            <person name="Stupak E."/>
            <person name="Yasakov T."/>
            <person name="Zharikova N."/>
            <person name="Zhurenko E."/>
        </authorList>
    </citation>
    <scope>NUCLEOTIDE SEQUENCE</scope>
    <source>
        <strain evidence="1">IB-739</strain>
    </source>
</reference>
<sequence length="160" mass="18381">MGMTGNLLQISVERLERIKSGEENLMDIIFTEDREVDLLDIDKAWHAIHFILNGSAWEGELPLVNTILGGMEIGEDIGFGPVRYLTNEEVRCVALGLSNLSDKELKNRFDPDKMNELEIYPALDWNNQGDPEYVFTYLEQVINYYLDASRKNNAMLLYMT</sequence>
<dbReference type="InterPro" id="IPR015068">
    <property type="entry name" value="DUF1877"/>
</dbReference>